<dbReference type="InterPro" id="IPR036388">
    <property type="entry name" value="WH-like_DNA-bd_sf"/>
</dbReference>
<protein>
    <submittedName>
        <fullName evidence="6">GntR family transcriptional regulator</fullName>
    </submittedName>
</protein>
<dbReference type="EMBL" id="CP042906">
    <property type="protein sequence ID" value="QEX19240.1"/>
    <property type="molecule type" value="Genomic_DNA"/>
</dbReference>
<evidence type="ECO:0000313" key="7">
    <source>
        <dbReference type="Proteomes" id="UP000326202"/>
    </source>
</evidence>
<evidence type="ECO:0000259" key="5">
    <source>
        <dbReference type="PROSITE" id="PS50949"/>
    </source>
</evidence>
<evidence type="ECO:0000313" key="6">
    <source>
        <dbReference type="EMBL" id="QEX19240.1"/>
    </source>
</evidence>
<dbReference type="NCBIfam" id="NF003011">
    <property type="entry name" value="PRK03837.1"/>
    <property type="match status" value="1"/>
</dbReference>
<dbReference type="Pfam" id="PF00392">
    <property type="entry name" value="GntR"/>
    <property type="match status" value="1"/>
</dbReference>
<feature type="region of interest" description="Disordered" evidence="4">
    <location>
        <begin position="241"/>
        <end position="263"/>
    </location>
</feature>
<dbReference type="InterPro" id="IPR008920">
    <property type="entry name" value="TF_FadR/GntR_C"/>
</dbReference>
<dbReference type="CDD" id="cd07377">
    <property type="entry name" value="WHTH_GntR"/>
    <property type="match status" value="1"/>
</dbReference>
<evidence type="ECO:0000256" key="3">
    <source>
        <dbReference type="ARBA" id="ARBA00023163"/>
    </source>
</evidence>
<dbReference type="Pfam" id="PF07729">
    <property type="entry name" value="FCD"/>
    <property type="match status" value="1"/>
</dbReference>
<dbReference type="PANTHER" id="PTHR43537">
    <property type="entry name" value="TRANSCRIPTIONAL REGULATOR, GNTR FAMILY"/>
    <property type="match status" value="1"/>
</dbReference>
<dbReference type="InterPro" id="IPR000524">
    <property type="entry name" value="Tscrpt_reg_HTH_GntR"/>
</dbReference>
<dbReference type="PROSITE" id="PS50949">
    <property type="entry name" value="HTH_GNTR"/>
    <property type="match status" value="1"/>
</dbReference>
<feature type="domain" description="HTH gntR-type" evidence="5">
    <location>
        <begin position="9"/>
        <end position="77"/>
    </location>
</feature>
<proteinExistence type="predicted"/>
<evidence type="ECO:0000256" key="1">
    <source>
        <dbReference type="ARBA" id="ARBA00023015"/>
    </source>
</evidence>
<dbReference type="Gene3D" id="1.20.120.530">
    <property type="entry name" value="GntR ligand-binding domain-like"/>
    <property type="match status" value="1"/>
</dbReference>
<organism evidence="6 7">
    <name type="scientific">Hypericibacter terrae</name>
    <dbReference type="NCBI Taxonomy" id="2602015"/>
    <lineage>
        <taxon>Bacteria</taxon>
        <taxon>Pseudomonadati</taxon>
        <taxon>Pseudomonadota</taxon>
        <taxon>Alphaproteobacteria</taxon>
        <taxon>Rhodospirillales</taxon>
        <taxon>Dongiaceae</taxon>
        <taxon>Hypericibacter</taxon>
    </lineage>
</organism>
<keyword evidence="3" id="KW-0804">Transcription</keyword>
<reference evidence="6 7" key="1">
    <citation type="submission" date="2019-08" db="EMBL/GenBank/DDBJ databases">
        <title>Hyperibacter terrae gen. nov., sp. nov. and Hyperibacter viscosus sp. nov., two new members in the family Rhodospirillaceae isolated from the rhizosphere of Hypericum perforatum.</title>
        <authorList>
            <person name="Noviana Z."/>
        </authorList>
    </citation>
    <scope>NUCLEOTIDE SEQUENCE [LARGE SCALE GENOMIC DNA]</scope>
    <source>
        <strain evidence="6 7">R5913</strain>
    </source>
</reference>
<name>A0A5J6MT99_9PROT</name>
<dbReference type="RefSeq" id="WP_151179326.1">
    <property type="nucleotide sequence ID" value="NZ_CP042906.1"/>
</dbReference>
<accession>A0A5J6MT99</accession>
<dbReference type="SUPFAM" id="SSF46785">
    <property type="entry name" value="Winged helix' DNA-binding domain"/>
    <property type="match status" value="1"/>
</dbReference>
<evidence type="ECO:0000256" key="4">
    <source>
        <dbReference type="SAM" id="MobiDB-lite"/>
    </source>
</evidence>
<keyword evidence="7" id="KW-1185">Reference proteome</keyword>
<dbReference type="SMART" id="SM00345">
    <property type="entry name" value="HTH_GNTR"/>
    <property type="match status" value="1"/>
</dbReference>
<dbReference type="InterPro" id="IPR011711">
    <property type="entry name" value="GntR_C"/>
</dbReference>
<dbReference type="PANTHER" id="PTHR43537:SF53">
    <property type="entry name" value="HTH-TYPE TRANSCRIPTIONAL REPRESSOR NANR"/>
    <property type="match status" value="1"/>
</dbReference>
<evidence type="ECO:0000256" key="2">
    <source>
        <dbReference type="ARBA" id="ARBA00023125"/>
    </source>
</evidence>
<dbReference type="Gene3D" id="1.10.10.10">
    <property type="entry name" value="Winged helix-like DNA-binding domain superfamily/Winged helix DNA-binding domain"/>
    <property type="match status" value="1"/>
</dbReference>
<dbReference type="KEGG" id="htq:FRZ44_45530"/>
<dbReference type="SMART" id="SM00895">
    <property type="entry name" value="FCD"/>
    <property type="match status" value="1"/>
</dbReference>
<dbReference type="GO" id="GO:0003677">
    <property type="term" value="F:DNA binding"/>
    <property type="evidence" value="ECO:0007669"/>
    <property type="project" value="UniProtKB-KW"/>
</dbReference>
<dbReference type="InterPro" id="IPR036390">
    <property type="entry name" value="WH_DNA-bd_sf"/>
</dbReference>
<dbReference type="Proteomes" id="UP000326202">
    <property type="component" value="Chromosome"/>
</dbReference>
<gene>
    <name evidence="6" type="ORF">FRZ44_45530</name>
</gene>
<keyword evidence="1" id="KW-0805">Transcription regulation</keyword>
<dbReference type="GO" id="GO:0003700">
    <property type="term" value="F:DNA-binding transcription factor activity"/>
    <property type="evidence" value="ECO:0007669"/>
    <property type="project" value="InterPro"/>
</dbReference>
<dbReference type="AlphaFoldDB" id="A0A5J6MT99"/>
<keyword evidence="2" id="KW-0238">DNA-binding</keyword>
<dbReference type="SUPFAM" id="SSF48008">
    <property type="entry name" value="GntR ligand-binding domain-like"/>
    <property type="match status" value="1"/>
</dbReference>
<sequence length="263" mass="29332">MQVSPIRRRKLSEEVAARLEAMIQEGGYQPGDQLPSERDLMKQFGVGRPAVREALYSLQTMGLVAVSSGERARVTRPTPKLVIESLAGTARLMLSEPDGIRHFQQARTFFEIGLARHAAEHATEADLIDLRRALEANRLSIGNIRRFEQTDMAFHYVLAVIPRNPIFTAIHAAIAEWLMEQRTMTLTYPGQNEIAYRAHAAITEAIAARDPDRSERVIRAHLDQVADLYWQVVGEQGGEHVGLRDHGGFSPEARSPGRIPPAD</sequence>
<dbReference type="OrthoDB" id="9812645at2"/>
<dbReference type="PRINTS" id="PR00035">
    <property type="entry name" value="HTHGNTR"/>
</dbReference>